<dbReference type="AlphaFoldDB" id="A0A212CBN6"/>
<sequence>MFVYKDLGVEKSDSKIRRLVPKLQTSAVSAPNEEGSSHLGEEPRDNTKYCPCPGHPLTSSKVALQMSSRSGTPHHTQPRASWILFPVGEVLIPTAEEYATAFPNDYEKVVRGQREARQRQRELERQKREKTGMKPDLKLEIQIDEHEYYDVGQQDRPRSPTGPGNAFLTNMGRVGGGGRGRTSNNTENHAEVWLLGKVEQGLSTMLSVGQTRKREGKIIMGDTTQKDAARKVESTIKAAVDPNGRCFGGWVVKEYFYNLDKFRVLDLAGQ</sequence>
<organism evidence="2 3">
    <name type="scientific">Cervus elaphus hippelaphus</name>
    <name type="common">European red deer</name>
    <dbReference type="NCBI Taxonomy" id="46360"/>
    <lineage>
        <taxon>Eukaryota</taxon>
        <taxon>Metazoa</taxon>
        <taxon>Chordata</taxon>
        <taxon>Craniata</taxon>
        <taxon>Vertebrata</taxon>
        <taxon>Euteleostomi</taxon>
        <taxon>Mammalia</taxon>
        <taxon>Eutheria</taxon>
        <taxon>Laurasiatheria</taxon>
        <taxon>Artiodactyla</taxon>
        <taxon>Ruminantia</taxon>
        <taxon>Pecora</taxon>
        <taxon>Cervidae</taxon>
        <taxon>Cervinae</taxon>
        <taxon>Cervus</taxon>
    </lineage>
</organism>
<evidence type="ECO:0000313" key="3">
    <source>
        <dbReference type="Proteomes" id="UP000242450"/>
    </source>
</evidence>
<feature type="compositionally biased region" description="Basic and acidic residues" evidence="1">
    <location>
        <begin position="35"/>
        <end position="47"/>
    </location>
</feature>
<comment type="caution">
    <text evidence="2">The sequence shown here is derived from an EMBL/GenBank/DDBJ whole genome shotgun (WGS) entry which is preliminary data.</text>
</comment>
<dbReference type="GO" id="GO:0000380">
    <property type="term" value="P:alternative mRNA splicing, via spliceosome"/>
    <property type="evidence" value="ECO:0007669"/>
    <property type="project" value="TreeGrafter"/>
</dbReference>
<proteinExistence type="predicted"/>
<dbReference type="InterPro" id="IPR040052">
    <property type="entry name" value="RBM17"/>
</dbReference>
<reference evidence="2 3" key="1">
    <citation type="journal article" date="2018" name="Mol. Genet. Genomics">
        <title>The red deer Cervus elaphus genome CerEla1.0: sequencing, annotating, genes, and chromosomes.</title>
        <authorList>
            <person name="Bana N.A."/>
            <person name="Nyiri A."/>
            <person name="Nagy J."/>
            <person name="Frank K."/>
            <person name="Nagy T."/>
            <person name="Steger V."/>
            <person name="Schiller M."/>
            <person name="Lakatos P."/>
            <person name="Sugar L."/>
            <person name="Horn P."/>
            <person name="Barta E."/>
            <person name="Orosz L."/>
        </authorList>
    </citation>
    <scope>NUCLEOTIDE SEQUENCE [LARGE SCALE GENOMIC DNA]</scope>
    <source>
        <strain evidence="2">Hungarian</strain>
    </source>
</reference>
<dbReference type="EMBL" id="MKHE01000023">
    <property type="protein sequence ID" value="OWK03395.1"/>
    <property type="molecule type" value="Genomic_DNA"/>
</dbReference>
<accession>A0A212CBN6</accession>
<gene>
    <name evidence="2" type="ORF">Celaphus_00007460</name>
</gene>
<dbReference type="GO" id="GO:0071011">
    <property type="term" value="C:precatalytic spliceosome"/>
    <property type="evidence" value="ECO:0007669"/>
    <property type="project" value="TreeGrafter"/>
</dbReference>
<dbReference type="PANTHER" id="PTHR13288">
    <property type="entry name" value="SPLICING FACTOR 45 SPF45"/>
    <property type="match status" value="1"/>
</dbReference>
<feature type="region of interest" description="Disordered" evidence="1">
    <location>
        <begin position="117"/>
        <end position="136"/>
    </location>
</feature>
<dbReference type="Proteomes" id="UP000242450">
    <property type="component" value="Chromosome 23"/>
</dbReference>
<keyword evidence="3" id="KW-1185">Reference proteome</keyword>
<evidence type="ECO:0000256" key="1">
    <source>
        <dbReference type="SAM" id="MobiDB-lite"/>
    </source>
</evidence>
<name>A0A212CBN6_CEREH</name>
<feature type="region of interest" description="Disordered" evidence="1">
    <location>
        <begin position="151"/>
        <end position="185"/>
    </location>
</feature>
<protein>
    <submittedName>
        <fullName evidence="2">RBM17</fullName>
    </submittedName>
</protein>
<feature type="non-terminal residue" evidence="2">
    <location>
        <position position="270"/>
    </location>
</feature>
<evidence type="ECO:0000313" key="2">
    <source>
        <dbReference type="EMBL" id="OWK03395.1"/>
    </source>
</evidence>
<dbReference type="PANTHER" id="PTHR13288:SF8">
    <property type="entry name" value="SPLICING FACTOR 45"/>
    <property type="match status" value="1"/>
</dbReference>
<dbReference type="OrthoDB" id="5411533at2759"/>
<feature type="region of interest" description="Disordered" evidence="1">
    <location>
        <begin position="23"/>
        <end position="47"/>
    </location>
</feature>
<dbReference type="GO" id="GO:0045292">
    <property type="term" value="P:mRNA cis splicing, via spliceosome"/>
    <property type="evidence" value="ECO:0007669"/>
    <property type="project" value="InterPro"/>
</dbReference>